<evidence type="ECO:0000313" key="2">
    <source>
        <dbReference type="EMBL" id="OXM84459.1"/>
    </source>
</evidence>
<dbReference type="PANTHER" id="PTHR42705">
    <property type="entry name" value="BIFUNCTIONAL NON-HOMOLOGOUS END JOINING PROTEIN LIGD"/>
    <property type="match status" value="1"/>
</dbReference>
<keyword evidence="3" id="KW-1185">Reference proteome</keyword>
<dbReference type="Gene3D" id="3.90.920.10">
    <property type="entry name" value="DNA primase, PRIM domain"/>
    <property type="match status" value="1"/>
</dbReference>
<sequence length="299" mass="34211">MATETKAKKGIVVMDGHEITITNPDKLLWPELGISKLHYLDKLLRLAPYLMDYCRNRYLTTIRFPNGYADKSFYQKNAPEPLPSFVNTAPLDGINYVHLDSIPTLLWLGNLACLEFHPSFHRIGETLPEEWLIDIDPSVDPEPRIMEAAEIIGEALDKMGIRSVPKTSGATGVQIYIPIERGYTFEQLRTIGFFVASFAVQKHPKLFTIERLKKDRGDLIYIDYLQHWYGKTLSAPYTPRARKAATVSTPLLWEEVAKRVSPLDFNLLTIEERLQQKGDLIKQVPPQNLDRILSFITKK</sequence>
<dbReference type="AlphaFoldDB" id="A0A229UNK4"/>
<dbReference type="InterPro" id="IPR052171">
    <property type="entry name" value="NHEJ_LigD"/>
</dbReference>
<dbReference type="OrthoDB" id="9802472at2"/>
<dbReference type="NCBIfam" id="TIGR02778">
    <property type="entry name" value="ligD_pol"/>
    <property type="match status" value="1"/>
</dbReference>
<protein>
    <submittedName>
        <fullName evidence="2">DNA polymerase domain-containing protein</fullName>
    </submittedName>
</protein>
<dbReference type="PANTHER" id="PTHR42705:SF2">
    <property type="entry name" value="BIFUNCTIONAL NON-HOMOLOGOUS END JOINING PROTEIN LIGD"/>
    <property type="match status" value="1"/>
</dbReference>
<evidence type="ECO:0000313" key="3">
    <source>
        <dbReference type="Proteomes" id="UP000215509"/>
    </source>
</evidence>
<gene>
    <name evidence="2" type="ORF">CF651_20515</name>
</gene>
<organism evidence="2 3">
    <name type="scientific">Paenibacillus rigui</name>
    <dbReference type="NCBI Taxonomy" id="554312"/>
    <lineage>
        <taxon>Bacteria</taxon>
        <taxon>Bacillati</taxon>
        <taxon>Bacillota</taxon>
        <taxon>Bacilli</taxon>
        <taxon>Bacillales</taxon>
        <taxon>Paenibacillaceae</taxon>
        <taxon>Paenibacillus</taxon>
    </lineage>
</organism>
<accession>A0A229UNK4</accession>
<feature type="domain" description="DNA ligase D polymerase" evidence="1">
    <location>
        <begin position="36"/>
        <end position="280"/>
    </location>
</feature>
<proteinExistence type="predicted"/>
<evidence type="ECO:0000259" key="1">
    <source>
        <dbReference type="Pfam" id="PF21686"/>
    </source>
</evidence>
<dbReference type="Proteomes" id="UP000215509">
    <property type="component" value="Unassembled WGS sequence"/>
</dbReference>
<dbReference type="CDD" id="cd04861">
    <property type="entry name" value="LigD_Pol_like"/>
    <property type="match status" value="1"/>
</dbReference>
<dbReference type="InterPro" id="IPR014145">
    <property type="entry name" value="LigD_pol_dom"/>
</dbReference>
<dbReference type="Pfam" id="PF21686">
    <property type="entry name" value="LigD_Prim-Pol"/>
    <property type="match status" value="1"/>
</dbReference>
<dbReference type="RefSeq" id="WP_094016741.1">
    <property type="nucleotide sequence ID" value="NZ_NMQW01000031.1"/>
</dbReference>
<dbReference type="EMBL" id="NMQW01000031">
    <property type="protein sequence ID" value="OXM84459.1"/>
    <property type="molecule type" value="Genomic_DNA"/>
</dbReference>
<name>A0A229UNK4_9BACL</name>
<reference evidence="2 3" key="1">
    <citation type="submission" date="2017-07" db="EMBL/GenBank/DDBJ databases">
        <title>Genome sequencing and assembly of Paenibacillus rigui.</title>
        <authorList>
            <person name="Mayilraj S."/>
        </authorList>
    </citation>
    <scope>NUCLEOTIDE SEQUENCE [LARGE SCALE GENOMIC DNA]</scope>
    <source>
        <strain evidence="2 3">JCM 16352</strain>
    </source>
</reference>
<comment type="caution">
    <text evidence="2">The sequence shown here is derived from an EMBL/GenBank/DDBJ whole genome shotgun (WGS) entry which is preliminary data.</text>
</comment>